<evidence type="ECO:0000313" key="1">
    <source>
        <dbReference type="EMBL" id="KKL18079.1"/>
    </source>
</evidence>
<sequence>MAWLITKNLTGDGKPVQQHLHSDNWHCGDEALKSHLRFRLLDGDGNIYFEGVASVGEEFQPLDDFGRKYGCTQIDYLEEANWKEL</sequence>
<organism evidence="1">
    <name type="scientific">marine sediment metagenome</name>
    <dbReference type="NCBI Taxonomy" id="412755"/>
    <lineage>
        <taxon>unclassified sequences</taxon>
        <taxon>metagenomes</taxon>
        <taxon>ecological metagenomes</taxon>
    </lineage>
</organism>
<protein>
    <submittedName>
        <fullName evidence="1">Uncharacterized protein</fullName>
    </submittedName>
</protein>
<reference evidence="1" key="1">
    <citation type="journal article" date="2015" name="Nature">
        <title>Complex archaea that bridge the gap between prokaryotes and eukaryotes.</title>
        <authorList>
            <person name="Spang A."/>
            <person name="Saw J.H."/>
            <person name="Jorgensen S.L."/>
            <person name="Zaremba-Niedzwiedzka K."/>
            <person name="Martijn J."/>
            <person name="Lind A.E."/>
            <person name="van Eijk R."/>
            <person name="Schleper C."/>
            <person name="Guy L."/>
            <person name="Ettema T.J."/>
        </authorList>
    </citation>
    <scope>NUCLEOTIDE SEQUENCE</scope>
</reference>
<name>A0A0F9B841_9ZZZZ</name>
<gene>
    <name evidence="1" type="ORF">LCGC14_2479090</name>
</gene>
<dbReference type="EMBL" id="LAZR01039008">
    <property type="protein sequence ID" value="KKL18079.1"/>
    <property type="molecule type" value="Genomic_DNA"/>
</dbReference>
<accession>A0A0F9B841</accession>
<dbReference type="AlphaFoldDB" id="A0A0F9B841"/>
<proteinExistence type="predicted"/>
<comment type="caution">
    <text evidence="1">The sequence shown here is derived from an EMBL/GenBank/DDBJ whole genome shotgun (WGS) entry which is preliminary data.</text>
</comment>